<dbReference type="InterPro" id="IPR016181">
    <property type="entry name" value="Acyl_CoA_acyltransferase"/>
</dbReference>
<dbReference type="EMBL" id="CP015958">
    <property type="protein sequence ID" value="QLB63246.1"/>
    <property type="molecule type" value="Genomic_DNA"/>
</dbReference>
<dbReference type="Pfam" id="PF13480">
    <property type="entry name" value="Acetyltransf_6"/>
    <property type="match status" value="1"/>
</dbReference>
<sequence>MKATRYTKADAGQWDAFVSASRNATFMLQRAYMDYHSDRFADHSLFFHNDKNQLVALLPANERDGVLQSHGGLTYGGVICDESMTTPRMLEVFDALLEYLRSNGLNRLIYKTIPHIYHVNPTEEDRYALFRVDARLYRRDVLSVIALDRRLPYQKRRERKINQARKLGLVIEATDDFEAFWAILESNLAAVHGVKPVHSVEEMRLLHSRFPEQIRLHVCKENGVVVSGVVMFNSARVAHVQYISSSERGREIGALDLLFATLIERDYANQAYFDFGISNEQDGKVLNVGLIEQKEGFGARAVTHDYYELNVG</sequence>
<gene>
    <name evidence="2" type="ORF">A9O66_13135</name>
</gene>
<accession>A0A9Q6S2A4</accession>
<name>A0A9Q6S2A4_9BURK</name>
<dbReference type="AlphaFoldDB" id="A0A9Q6S2A4"/>
<proteinExistence type="predicted"/>
<dbReference type="PANTHER" id="PTHR36174:SF1">
    <property type="entry name" value="LIPID II:GLYCINE GLYCYLTRANSFERASE"/>
    <property type="match status" value="1"/>
</dbReference>
<evidence type="ECO:0000313" key="2">
    <source>
        <dbReference type="EMBL" id="QLB63246.1"/>
    </source>
</evidence>
<evidence type="ECO:0000313" key="3">
    <source>
        <dbReference type="Proteomes" id="UP000509548"/>
    </source>
</evidence>
<dbReference type="Gene3D" id="3.40.630.30">
    <property type="match status" value="1"/>
</dbReference>
<dbReference type="InterPro" id="IPR050644">
    <property type="entry name" value="PG_Glycine_Bridge_Synth"/>
</dbReference>
<reference evidence="2 3" key="1">
    <citation type="journal article" date="2014" name="Genome Announc.">
        <title>Draft Genome Sequence of the Haloacid-Degrading Burkholderia caribensis Strain MBA4.</title>
        <authorList>
            <person name="Pan Y."/>
            <person name="Kong K.F."/>
            <person name="Tsang J.S."/>
        </authorList>
    </citation>
    <scope>NUCLEOTIDE SEQUENCE [LARGE SCALE GENOMIC DNA]</scope>
    <source>
        <strain evidence="2 3">852011</strain>
    </source>
</reference>
<dbReference type="SUPFAM" id="SSF55729">
    <property type="entry name" value="Acyl-CoA N-acyltransferases (Nat)"/>
    <property type="match status" value="1"/>
</dbReference>
<protein>
    <submittedName>
        <fullName evidence="2">GNAT family acetyltransferase</fullName>
    </submittedName>
</protein>
<dbReference type="InterPro" id="IPR038740">
    <property type="entry name" value="BioF2-like_GNAT_dom"/>
</dbReference>
<feature type="domain" description="BioF2-like acetyltransferase" evidence="1">
    <location>
        <begin position="156"/>
        <end position="280"/>
    </location>
</feature>
<evidence type="ECO:0000259" key="1">
    <source>
        <dbReference type="Pfam" id="PF13480"/>
    </source>
</evidence>
<dbReference type="PANTHER" id="PTHR36174">
    <property type="entry name" value="LIPID II:GLYCINE GLYCYLTRANSFERASE"/>
    <property type="match status" value="1"/>
</dbReference>
<dbReference type="Proteomes" id="UP000509548">
    <property type="component" value="Chromosome 1"/>
</dbReference>
<dbReference type="RefSeq" id="WP_176956871.1">
    <property type="nucleotide sequence ID" value="NZ_CP015958.1"/>
</dbReference>
<organism evidence="2 3">
    <name type="scientific">Paraburkholderia caribensis</name>
    <dbReference type="NCBI Taxonomy" id="75105"/>
    <lineage>
        <taxon>Bacteria</taxon>
        <taxon>Pseudomonadati</taxon>
        <taxon>Pseudomonadota</taxon>
        <taxon>Betaproteobacteria</taxon>
        <taxon>Burkholderiales</taxon>
        <taxon>Burkholderiaceae</taxon>
        <taxon>Paraburkholderia</taxon>
    </lineage>
</organism>